<feature type="transmembrane region" description="Helical" evidence="1">
    <location>
        <begin position="233"/>
        <end position="253"/>
    </location>
</feature>
<evidence type="ECO:0000313" key="5">
    <source>
        <dbReference type="Proteomes" id="UP000423525"/>
    </source>
</evidence>
<evidence type="ECO:0000259" key="3">
    <source>
        <dbReference type="Pfam" id="PF19040"/>
    </source>
</evidence>
<feature type="domain" description="Acyltransferase 3" evidence="2">
    <location>
        <begin position="69"/>
        <end position="424"/>
    </location>
</feature>
<accession>A0A6I8MI77</accession>
<feature type="domain" description="SGNH" evidence="3">
    <location>
        <begin position="548"/>
        <end position="780"/>
    </location>
</feature>
<dbReference type="GO" id="GO:0009103">
    <property type="term" value="P:lipopolysaccharide biosynthetic process"/>
    <property type="evidence" value="ECO:0007669"/>
    <property type="project" value="TreeGrafter"/>
</dbReference>
<evidence type="ECO:0000259" key="2">
    <source>
        <dbReference type="Pfam" id="PF01757"/>
    </source>
</evidence>
<dbReference type="InterPro" id="IPR050879">
    <property type="entry name" value="Acyltransferase_3"/>
</dbReference>
<gene>
    <name evidence="4" type="ORF">FRC0190_01712</name>
</gene>
<organism evidence="4 5">
    <name type="scientific">Corynebacterium rouxii</name>
    <dbReference type="NCBI Taxonomy" id="2719119"/>
    <lineage>
        <taxon>Bacteria</taxon>
        <taxon>Bacillati</taxon>
        <taxon>Actinomycetota</taxon>
        <taxon>Actinomycetes</taxon>
        <taxon>Mycobacteriales</taxon>
        <taxon>Corynebacteriaceae</taxon>
        <taxon>Corynebacterium</taxon>
    </lineage>
</organism>
<proteinExistence type="predicted"/>
<evidence type="ECO:0000256" key="1">
    <source>
        <dbReference type="SAM" id="Phobius"/>
    </source>
</evidence>
<feature type="transmembrane region" description="Helical" evidence="1">
    <location>
        <begin position="73"/>
        <end position="91"/>
    </location>
</feature>
<dbReference type="Pfam" id="PF01757">
    <property type="entry name" value="Acyl_transf_3"/>
    <property type="match status" value="1"/>
</dbReference>
<dbReference type="KEGG" id="crf:FRC0190_01712"/>
<dbReference type="InterPro" id="IPR002656">
    <property type="entry name" value="Acyl_transf_3_dom"/>
</dbReference>
<feature type="transmembrane region" description="Helical" evidence="1">
    <location>
        <begin position="265"/>
        <end position="284"/>
    </location>
</feature>
<dbReference type="EMBL" id="LR738855">
    <property type="protein sequence ID" value="VZH85775.1"/>
    <property type="molecule type" value="Genomic_DNA"/>
</dbReference>
<evidence type="ECO:0000313" key="4">
    <source>
        <dbReference type="EMBL" id="VZH85775.1"/>
    </source>
</evidence>
<dbReference type="GO" id="GO:0016747">
    <property type="term" value="F:acyltransferase activity, transferring groups other than amino-acyl groups"/>
    <property type="evidence" value="ECO:0007669"/>
    <property type="project" value="InterPro"/>
</dbReference>
<feature type="transmembrane region" description="Helical" evidence="1">
    <location>
        <begin position="136"/>
        <end position="153"/>
    </location>
</feature>
<feature type="transmembrane region" description="Helical" evidence="1">
    <location>
        <begin position="404"/>
        <end position="429"/>
    </location>
</feature>
<dbReference type="PANTHER" id="PTHR23028">
    <property type="entry name" value="ACETYLTRANSFERASE"/>
    <property type="match status" value="1"/>
</dbReference>
<feature type="transmembrane region" description="Helical" evidence="1">
    <location>
        <begin position="365"/>
        <end position="384"/>
    </location>
</feature>
<feature type="transmembrane region" description="Helical" evidence="1">
    <location>
        <begin position="97"/>
        <end position="115"/>
    </location>
</feature>
<dbReference type="InterPro" id="IPR043968">
    <property type="entry name" value="SGNH"/>
</dbReference>
<dbReference type="Pfam" id="PF19040">
    <property type="entry name" value="SGNH"/>
    <property type="match status" value="1"/>
</dbReference>
<feature type="transmembrane region" description="Helical" evidence="1">
    <location>
        <begin position="450"/>
        <end position="470"/>
    </location>
</feature>
<protein>
    <submittedName>
        <fullName evidence="4">Acyltransferase</fullName>
    </submittedName>
</protein>
<keyword evidence="4" id="KW-0808">Transferase</keyword>
<feature type="transmembrane region" description="Helical" evidence="1">
    <location>
        <begin position="203"/>
        <end position="221"/>
    </location>
</feature>
<feature type="transmembrane region" description="Helical" evidence="1">
    <location>
        <begin position="323"/>
        <end position="344"/>
    </location>
</feature>
<name>A0A6I8MI77_9CORY</name>
<feature type="transmembrane region" description="Helical" evidence="1">
    <location>
        <begin position="296"/>
        <end position="317"/>
    </location>
</feature>
<dbReference type="GO" id="GO:0016020">
    <property type="term" value="C:membrane"/>
    <property type="evidence" value="ECO:0007669"/>
    <property type="project" value="TreeGrafter"/>
</dbReference>
<dbReference type="PANTHER" id="PTHR23028:SF53">
    <property type="entry name" value="ACYL_TRANSF_3 DOMAIN-CONTAINING PROTEIN"/>
    <property type="match status" value="1"/>
</dbReference>
<keyword evidence="1" id="KW-1133">Transmembrane helix</keyword>
<reference evidence="4 5" key="1">
    <citation type="submission" date="2019-11" db="EMBL/GenBank/DDBJ databases">
        <authorList>
            <person name="Brisse S."/>
        </authorList>
    </citation>
    <scope>NUCLEOTIDE SEQUENCE [LARGE SCALE GENOMIC DNA]</scope>
    <source>
        <strain evidence="4">FRC0190</strain>
    </source>
</reference>
<dbReference type="AlphaFoldDB" id="A0A6I8MI77"/>
<keyword evidence="1" id="KW-0812">Transmembrane</keyword>
<keyword evidence="1" id="KW-0472">Membrane</keyword>
<sequence>MRHLEPAVLDWQGTSRSRCCFSSAQRGILSTVRQVRHRHLIKVEIEIVTLPNEPNPITATAPRKIYRTDIDGLRGLAIALVVIFHCFVGRVSSGVDVFLFIGGYFFFSSQLKNALSAQGTSFVSAVVRIMRRLFPALLAVTLATMLLALALFSKARWKHVGEDAVASLLYVQNLNLARDGQDYAAIGRDVSIYQHIWSMSAQLQIYLASLIVIAAFGWLWRSVIKGKNSAAQAIMAIILAAATLSSFAYAGYLQQINQGLNYYSPLSRFWEIGLGGLFGMLLGLKKVRTVAQGSARWWQLPTGVIGIAAILFTGLFLNGSQEFPGPLTLIPLAGAALVIVAGTNPTRWSVTTVLDMPIFQFLGRISYSLYLWHWPLLVIATRYFSSGPGNGEAQGMGITRTLGIQKGIAVGVSVIVLSILLAWCTLRWVESPLRGKVKAPRTVAFAFPSRMMLAQLGGTVIVTVLTLTLAQQIQELRPSASAQKFTGEPSVVFPGPYAFLINADAPEVPPVPDAANTAESMYPATDRDQCSSLYDGSELVLHHGRNTWPEECAFGDVNARRTMYLYGSSHAEHHLPALDIIGRRQGIKIIPLIKMGCYPGLSLPRKDGQPYPECAEWQEKAMQHMIDNPPTDGVFMINTLPHLGFMNNGIVPDDKAEIVPPQFESVARRLSSNNIHIWGLRDTPYPRDEKGQLDVRLCVSDGFYQPGNTKNDCGMKRSDALAETNPAIDAYQGIDITHLDLTNGLCNEERCPGVVGNMLVYRDSSHITNVYSEALAGELERQMFGTELPELGGQW</sequence>
<keyword evidence="4" id="KW-0012">Acyltransferase</keyword>
<dbReference type="Proteomes" id="UP000423525">
    <property type="component" value="Chromosome"/>
</dbReference>